<dbReference type="GO" id="GO:0005524">
    <property type="term" value="F:ATP binding"/>
    <property type="evidence" value="ECO:0007669"/>
    <property type="project" value="UniProtKB-KW"/>
</dbReference>
<name>A0A1I4ZQU5_9CLOT</name>
<dbReference type="InterPro" id="IPR051309">
    <property type="entry name" value="ABCF_ATPase"/>
</dbReference>
<feature type="compositionally biased region" description="Basic and acidic residues" evidence="4">
    <location>
        <begin position="546"/>
        <end position="577"/>
    </location>
</feature>
<keyword evidence="7" id="KW-1185">Reference proteome</keyword>
<dbReference type="SMART" id="SM00382">
    <property type="entry name" value="AAA"/>
    <property type="match status" value="2"/>
</dbReference>
<dbReference type="GO" id="GO:0003677">
    <property type="term" value="F:DNA binding"/>
    <property type="evidence" value="ECO:0007669"/>
    <property type="project" value="InterPro"/>
</dbReference>
<dbReference type="FunFam" id="3.40.50.300:FF:000309">
    <property type="entry name" value="ABC transporter ATP-binding protein"/>
    <property type="match status" value="1"/>
</dbReference>
<dbReference type="InterPro" id="IPR032524">
    <property type="entry name" value="ABC_tran_C"/>
</dbReference>
<evidence type="ECO:0000256" key="1">
    <source>
        <dbReference type="ARBA" id="ARBA00022737"/>
    </source>
</evidence>
<dbReference type="STRING" id="398199.SAMN05421804_105183"/>
<evidence type="ECO:0000256" key="4">
    <source>
        <dbReference type="SAM" id="MobiDB-lite"/>
    </source>
</evidence>
<evidence type="ECO:0000256" key="2">
    <source>
        <dbReference type="ARBA" id="ARBA00022741"/>
    </source>
</evidence>
<dbReference type="InterPro" id="IPR003593">
    <property type="entry name" value="AAA+_ATPase"/>
</dbReference>
<evidence type="ECO:0000259" key="5">
    <source>
        <dbReference type="PROSITE" id="PS50893"/>
    </source>
</evidence>
<keyword evidence="2" id="KW-0547">Nucleotide-binding</keyword>
<dbReference type="AlphaFoldDB" id="A0A1I4ZQU5"/>
<evidence type="ECO:0000313" key="7">
    <source>
        <dbReference type="Proteomes" id="UP000181899"/>
    </source>
</evidence>
<organism evidence="6 7">
    <name type="scientific">Proteiniclasticum ruminis</name>
    <dbReference type="NCBI Taxonomy" id="398199"/>
    <lineage>
        <taxon>Bacteria</taxon>
        <taxon>Bacillati</taxon>
        <taxon>Bacillota</taxon>
        <taxon>Clostridia</taxon>
        <taxon>Eubacteriales</taxon>
        <taxon>Clostridiaceae</taxon>
        <taxon>Proteiniclasticum</taxon>
    </lineage>
</organism>
<dbReference type="Pfam" id="PF12848">
    <property type="entry name" value="ABC_tran_Xtn"/>
    <property type="match status" value="1"/>
</dbReference>
<dbReference type="eggNOG" id="COG0488">
    <property type="taxonomic scope" value="Bacteria"/>
</dbReference>
<dbReference type="InterPro" id="IPR003439">
    <property type="entry name" value="ABC_transporter-like_ATP-bd"/>
</dbReference>
<dbReference type="PANTHER" id="PTHR42855">
    <property type="entry name" value="ABC TRANSPORTER ATP-BINDING SUBUNIT"/>
    <property type="match status" value="1"/>
</dbReference>
<sequence>MIVLSTRDIKLSYGIDVILKSVSFSIQEGDKVALIGANGAGKSSLFKILTKEITEYEGEVFLDRQKSLGYLSQNINLDTEKTIHEEALSVFQHLMDMEDRMLHLEEEMKKPYEEAQHEAHEAAITDYVHLQEKYDLLGGRTYKGEVHKVLRGLGFEEEEFSKRVSILSGGQKTRVALAKLLLSNPDIILLDEPTNHLDLQAIEWLEEYLKSYKGTLLIISHDRFFLDSITSHTFEMISGEIYTYNAPYTKYLELKEKDYEIKMKAYRHQQEEIARQEKIIERYKSFNREKSIKAAESRQKMLDKIERIEAPPKARSPYKISFDNEIESGTDVLIVENLSKAFEDTKLFENLSFHIRKAERIALIGENGRGKTTLFKMLLDRVKPDQGDIILGKNVTLGYYDQEQSDLHPEKTVMSELHDEFPHLTEREVRTYLGSFLFRGDEVFKEVKNLSGGEKCRVNLLKLMLKKSNFLILDEPTNHLDIPSREALEDALLDYDGTLFVISHDRYFLNKVVHKIFELKEDGIVEYLGNYSYYTEKKLNPNRFQGIEEKETRNKTQYQEEKKKKKGREKEEREKKKRLKTLEETIEKMEAEKEDLTLSLTTEEVYKDIKKSMEISNKIKEVDDKIKDHYEEWELLLMEEEEA</sequence>
<dbReference type="InterPro" id="IPR017871">
    <property type="entry name" value="ABC_transporter-like_CS"/>
</dbReference>
<feature type="region of interest" description="Disordered" evidence="4">
    <location>
        <begin position="545"/>
        <end position="577"/>
    </location>
</feature>
<dbReference type="InterPro" id="IPR027417">
    <property type="entry name" value="P-loop_NTPase"/>
</dbReference>
<dbReference type="OrthoDB" id="9801441at2"/>
<keyword evidence="3 6" id="KW-0067">ATP-binding</keyword>
<dbReference type="Pfam" id="PF16326">
    <property type="entry name" value="ABC_tran_CTD"/>
    <property type="match status" value="1"/>
</dbReference>
<gene>
    <name evidence="6" type="ORF">SAMN04488695_10296</name>
</gene>
<proteinExistence type="predicted"/>
<dbReference type="Gene3D" id="3.40.50.300">
    <property type="entry name" value="P-loop containing nucleotide triphosphate hydrolases"/>
    <property type="match status" value="2"/>
</dbReference>
<dbReference type="InterPro" id="IPR032781">
    <property type="entry name" value="ABC_tran_Xtn"/>
</dbReference>
<keyword evidence="1" id="KW-0677">Repeat</keyword>
<dbReference type="CDD" id="cd03221">
    <property type="entry name" value="ABCF_EF-3"/>
    <property type="match status" value="2"/>
</dbReference>
<dbReference type="Pfam" id="PF00005">
    <property type="entry name" value="ABC_tran"/>
    <property type="match status" value="2"/>
</dbReference>
<reference evidence="6 7" key="1">
    <citation type="submission" date="2016-10" db="EMBL/GenBank/DDBJ databases">
        <authorList>
            <person name="de Groot N.N."/>
        </authorList>
    </citation>
    <scope>NUCLEOTIDE SEQUENCE [LARGE SCALE GENOMIC DNA]</scope>
    <source>
        <strain evidence="6 7">ML2</strain>
    </source>
</reference>
<dbReference type="PROSITE" id="PS50893">
    <property type="entry name" value="ABC_TRANSPORTER_2"/>
    <property type="match status" value="2"/>
</dbReference>
<dbReference type="GO" id="GO:0016887">
    <property type="term" value="F:ATP hydrolysis activity"/>
    <property type="evidence" value="ECO:0007669"/>
    <property type="project" value="InterPro"/>
</dbReference>
<dbReference type="PANTHER" id="PTHR42855:SF2">
    <property type="entry name" value="DRUG RESISTANCE ABC TRANSPORTER,ATP-BINDING PROTEIN"/>
    <property type="match status" value="1"/>
</dbReference>
<dbReference type="SUPFAM" id="SSF52540">
    <property type="entry name" value="P-loop containing nucleoside triphosphate hydrolases"/>
    <property type="match status" value="2"/>
</dbReference>
<accession>A0A1I4ZQU5</accession>
<dbReference type="FunFam" id="3.40.50.300:FF:000011">
    <property type="entry name" value="Putative ABC transporter ATP-binding component"/>
    <property type="match status" value="1"/>
</dbReference>
<dbReference type="EMBL" id="FOVK01000002">
    <property type="protein sequence ID" value="SFN52359.1"/>
    <property type="molecule type" value="Genomic_DNA"/>
</dbReference>
<dbReference type="RefSeq" id="WP_074911065.1">
    <property type="nucleotide sequence ID" value="NZ_FOVK01000002.1"/>
</dbReference>
<feature type="domain" description="ABC transporter" evidence="5">
    <location>
        <begin position="333"/>
        <end position="547"/>
    </location>
</feature>
<evidence type="ECO:0000256" key="3">
    <source>
        <dbReference type="ARBA" id="ARBA00022840"/>
    </source>
</evidence>
<feature type="domain" description="ABC transporter" evidence="5">
    <location>
        <begin position="4"/>
        <end position="263"/>
    </location>
</feature>
<dbReference type="PROSITE" id="PS00211">
    <property type="entry name" value="ABC_TRANSPORTER_1"/>
    <property type="match status" value="1"/>
</dbReference>
<evidence type="ECO:0000313" key="6">
    <source>
        <dbReference type="EMBL" id="SFN52359.1"/>
    </source>
</evidence>
<protein>
    <submittedName>
        <fullName evidence="6">ATP-binding cassette, subfamily F, member 3</fullName>
    </submittedName>
</protein>
<dbReference type="Proteomes" id="UP000181899">
    <property type="component" value="Unassembled WGS sequence"/>
</dbReference>